<evidence type="ECO:0000259" key="7">
    <source>
        <dbReference type="Pfam" id="PF02308"/>
    </source>
</evidence>
<dbReference type="Pfam" id="PF02308">
    <property type="entry name" value="MgtC"/>
    <property type="match status" value="1"/>
</dbReference>
<keyword evidence="5 6" id="KW-0472">Membrane</keyword>
<keyword evidence="9" id="KW-1185">Reference proteome</keyword>
<evidence type="ECO:0000256" key="4">
    <source>
        <dbReference type="ARBA" id="ARBA00022989"/>
    </source>
</evidence>
<comment type="subcellular location">
    <subcellularLocation>
        <location evidence="1">Cell membrane</location>
        <topology evidence="1">Multi-pass membrane protein</topology>
    </subcellularLocation>
</comment>
<reference evidence="8" key="1">
    <citation type="submission" date="2016-05" db="EMBL/GenBank/DDBJ databases">
        <title>Microbial consortia oxidize butane by reversing methanogenesis.</title>
        <authorList>
            <person name="Laso-Perez R."/>
            <person name="Richter M."/>
            <person name="Wegener G."/>
            <person name="Musat F."/>
        </authorList>
    </citation>
    <scope>NUCLEOTIDE SEQUENCE [LARGE SCALE GENOMIC DNA]</scope>
    <source>
        <strain evidence="8">BOX2</strain>
    </source>
</reference>
<name>A0A1F2PBP2_9EURY</name>
<gene>
    <name evidence="8" type="ORF">SCAL_000751</name>
</gene>
<comment type="caution">
    <text evidence="8">The sequence shown here is derived from an EMBL/GenBank/DDBJ whole genome shotgun (WGS) entry which is preliminary data.</text>
</comment>
<proteinExistence type="predicted"/>
<feature type="transmembrane region" description="Helical" evidence="6">
    <location>
        <begin position="73"/>
        <end position="90"/>
    </location>
</feature>
<keyword evidence="4 6" id="KW-1133">Transmembrane helix</keyword>
<feature type="transmembrane region" description="Helical" evidence="6">
    <location>
        <begin position="111"/>
        <end position="137"/>
    </location>
</feature>
<evidence type="ECO:0000313" key="8">
    <source>
        <dbReference type="EMBL" id="OFV68111.1"/>
    </source>
</evidence>
<keyword evidence="3 6" id="KW-0812">Transmembrane</keyword>
<dbReference type="PRINTS" id="PR01837">
    <property type="entry name" value="MGTCSAPBPROT"/>
</dbReference>
<dbReference type="PANTHER" id="PTHR33778">
    <property type="entry name" value="PROTEIN MGTC"/>
    <property type="match status" value="1"/>
</dbReference>
<keyword evidence="2" id="KW-1003">Cell membrane</keyword>
<dbReference type="PANTHER" id="PTHR33778:SF1">
    <property type="entry name" value="MAGNESIUM TRANSPORTER YHID-RELATED"/>
    <property type="match status" value="1"/>
</dbReference>
<evidence type="ECO:0000256" key="2">
    <source>
        <dbReference type="ARBA" id="ARBA00022475"/>
    </source>
</evidence>
<protein>
    <submittedName>
        <fullName evidence="8">MgtC/SapB transporter</fullName>
    </submittedName>
</protein>
<evidence type="ECO:0000256" key="5">
    <source>
        <dbReference type="ARBA" id="ARBA00023136"/>
    </source>
</evidence>
<dbReference type="InterPro" id="IPR003416">
    <property type="entry name" value="MgtC/SapB/SrpB/YhiD_fam"/>
</dbReference>
<accession>A0A1F2PBP2</accession>
<dbReference type="PATRIC" id="fig|1838285.3.peg.760"/>
<dbReference type="EMBL" id="LYOS01000002">
    <property type="protein sequence ID" value="OFV68111.1"/>
    <property type="molecule type" value="Genomic_DNA"/>
</dbReference>
<dbReference type="STRING" id="1838285.SCAL_000751"/>
<dbReference type="AlphaFoldDB" id="A0A1F2PBP2"/>
<evidence type="ECO:0000256" key="1">
    <source>
        <dbReference type="ARBA" id="ARBA00004651"/>
    </source>
</evidence>
<dbReference type="Proteomes" id="UP000186940">
    <property type="component" value="Unassembled WGS sequence"/>
</dbReference>
<feature type="domain" description="MgtC/SapB/SrpB/YhiD N-terminal" evidence="7">
    <location>
        <begin position="13"/>
        <end position="142"/>
    </location>
</feature>
<dbReference type="GO" id="GO:0005886">
    <property type="term" value="C:plasma membrane"/>
    <property type="evidence" value="ECO:0007669"/>
    <property type="project" value="UniProtKB-SubCell"/>
</dbReference>
<dbReference type="InterPro" id="IPR049177">
    <property type="entry name" value="MgtC_SapB_SrpB_YhiD_N"/>
</dbReference>
<sequence>MDTLIILDATFKILISLILGGVIGLEREIKRHPAGFRTYILVCLGSTLLIFISYYPWETQVSGVGLVMDTSRIAAAVVTGIGFLGAGAIFKEGVSVKGLTTAAGLWVTAGVGLLVGVGLIEIAIISTVAILITLSVFSQFEDRLSLPHTKVVLHVKMADPSDTKSMLESLLHKYGIEFEMAGFLQEADAVKFTYTVAMPRNFRTESLIGEILSDGRIYELRWE</sequence>
<evidence type="ECO:0000313" key="9">
    <source>
        <dbReference type="Proteomes" id="UP000186940"/>
    </source>
</evidence>
<evidence type="ECO:0000256" key="6">
    <source>
        <dbReference type="SAM" id="Phobius"/>
    </source>
</evidence>
<feature type="transmembrane region" description="Helical" evidence="6">
    <location>
        <begin position="6"/>
        <end position="26"/>
    </location>
</feature>
<feature type="transmembrane region" description="Helical" evidence="6">
    <location>
        <begin position="38"/>
        <end position="57"/>
    </location>
</feature>
<evidence type="ECO:0000256" key="3">
    <source>
        <dbReference type="ARBA" id="ARBA00022692"/>
    </source>
</evidence>
<organism evidence="8 9">
    <name type="scientific">Candidatus Syntropharchaeum caldarium</name>
    <dbReference type="NCBI Taxonomy" id="1838285"/>
    <lineage>
        <taxon>Archaea</taxon>
        <taxon>Methanobacteriati</taxon>
        <taxon>Methanobacteriota</taxon>
        <taxon>Stenosarchaea group</taxon>
        <taxon>Methanomicrobia</taxon>
        <taxon>Methanosarcinales</taxon>
        <taxon>ANME-2 cluster</taxon>
        <taxon>Candidatus Syntropharchaeum</taxon>
    </lineage>
</organism>